<sequence>HEVGHALYTPDFDWREGRTVSHSFINIVEDARIEKLIKRRYEGTSKTFFNAYNELSDIDFFDIKDKDVNDMNLADRINLQFKIGNFIDIYFNEEEQYFVNKIDKIETFEEALDVAEELYAYCKKKKAEEKEEMDRLSEMQSDEMKLDDMMGSTPGSSDSSDEETQQDTEADIDGGTPQATNEPVIEDFENFINDNQGQQEWNEEPESETMESLSEALRNLTNTQTRDSQYIELPELILENIIVDN</sequence>
<protein>
    <submittedName>
        <fullName evidence="2">Uncharacterized protein</fullName>
    </submittedName>
</protein>
<feature type="compositionally biased region" description="Acidic residues" evidence="1">
    <location>
        <begin position="159"/>
        <end position="172"/>
    </location>
</feature>
<gene>
    <name evidence="2" type="ORF">METZ01_LOCUS472713</name>
</gene>
<dbReference type="EMBL" id="UINC01200806">
    <property type="protein sequence ID" value="SVE19859.1"/>
    <property type="molecule type" value="Genomic_DNA"/>
</dbReference>
<organism evidence="2">
    <name type="scientific">marine metagenome</name>
    <dbReference type="NCBI Taxonomy" id="408172"/>
    <lineage>
        <taxon>unclassified sequences</taxon>
        <taxon>metagenomes</taxon>
        <taxon>ecological metagenomes</taxon>
    </lineage>
</organism>
<accession>A0A383BJ03</accession>
<reference evidence="2" key="1">
    <citation type="submission" date="2018-05" db="EMBL/GenBank/DDBJ databases">
        <authorList>
            <person name="Lanie J.A."/>
            <person name="Ng W.-L."/>
            <person name="Kazmierczak K.M."/>
            <person name="Andrzejewski T.M."/>
            <person name="Davidsen T.M."/>
            <person name="Wayne K.J."/>
            <person name="Tettelin H."/>
            <person name="Glass J.I."/>
            <person name="Rusch D."/>
            <person name="Podicherti R."/>
            <person name="Tsui H.-C.T."/>
            <person name="Winkler M.E."/>
        </authorList>
    </citation>
    <scope>NUCLEOTIDE SEQUENCE</scope>
</reference>
<feature type="non-terminal residue" evidence="2">
    <location>
        <position position="1"/>
    </location>
</feature>
<feature type="region of interest" description="Disordered" evidence="1">
    <location>
        <begin position="130"/>
        <end position="181"/>
    </location>
</feature>
<dbReference type="AlphaFoldDB" id="A0A383BJ03"/>
<proteinExistence type="predicted"/>
<evidence type="ECO:0000256" key="1">
    <source>
        <dbReference type="SAM" id="MobiDB-lite"/>
    </source>
</evidence>
<evidence type="ECO:0000313" key="2">
    <source>
        <dbReference type="EMBL" id="SVE19859.1"/>
    </source>
</evidence>
<feature type="compositionally biased region" description="Basic and acidic residues" evidence="1">
    <location>
        <begin position="130"/>
        <end position="148"/>
    </location>
</feature>
<name>A0A383BJ03_9ZZZZ</name>
<feature type="non-terminal residue" evidence="2">
    <location>
        <position position="245"/>
    </location>
</feature>